<dbReference type="SMART" id="SM00191">
    <property type="entry name" value="Int_alpha"/>
    <property type="match status" value="5"/>
</dbReference>
<proteinExistence type="predicted"/>
<keyword evidence="4" id="KW-0325">Glycoprotein</keyword>
<feature type="repeat" description="FG-GAP" evidence="5">
    <location>
        <begin position="411"/>
        <end position="473"/>
    </location>
</feature>
<dbReference type="GO" id="GO:0007155">
    <property type="term" value="P:cell adhesion"/>
    <property type="evidence" value="ECO:0007669"/>
    <property type="project" value="InterPro"/>
</dbReference>
<protein>
    <submittedName>
        <fullName evidence="6">Glycosylphosphatidylinositol specific phospholipase D1</fullName>
    </submittedName>
</protein>
<dbReference type="GO" id="GO:0008305">
    <property type="term" value="C:integrin complex"/>
    <property type="evidence" value="ECO:0007669"/>
    <property type="project" value="InterPro"/>
</dbReference>
<dbReference type="PRINTS" id="PR01185">
    <property type="entry name" value="INTEGRINA"/>
</dbReference>
<evidence type="ECO:0000313" key="6">
    <source>
        <dbReference type="EMBL" id="KAF7725371.1"/>
    </source>
</evidence>
<sequence>MSHDLADVQWHSLRGLQDYFIHAMAHMNFDGNIEQAHMAADTGAEFTLRHFSPLEYMNETWQVPVRDMINIYRQYYEGTSTPIPSENDLKHCMTVGFLASKIDVKLGHVMFGYYGSKSPFLIEQLIDYHKGGLQDMSASVAECFNDMIHGFEYGGYPNGILCTTYLDDKTPGAGPKGPTVYAARDYYRLAQKHNLIFYETYDEAKGTLALTVNTSDIDTIEQGAESLLPVTQLFQPSDTRQQQVVIQSSNDKVSAKDCRIVSREDQSHAVVTLSLPVSSVAVGYSTTTGDFNGDGQLDLAISAPYLSDHADSLMQGKGSLMTGTVFIVNGTNARLTRGDRVSIGDIRRESMLILKGNDPLGRFGWSTATVDFNQDGLDDLAVAAPFADGLAGKIDIFFGHRGSKGLSMKADVEIKLQLGENDVEGFGFHLAGLDVDSDGYTDLVVGCPYCSVRDQRQAGAVHIFKSRPEPASKINKSDVVLISPHVMGYEHFGSAVEFVSSNKYGGTLVVGAPGSEIDGQQQVGRVYGFHLQEKPTPRLTWSLIGKQKFQQFGSVIAAGKSGNTKGLIAISSPSEDTHFIFKKFWQAGVVRVYDWNELQTNEGDLNLETALLKQMNGREIAGHLGASVAFFENEEHSGLWIGEPMADKERGRVYQWSLDNDDVQCIKDAALLGRFGSQVGSLGSDAISITSQHYSDGARSRN</sequence>
<evidence type="ECO:0000313" key="7">
    <source>
        <dbReference type="Proteomes" id="UP000605846"/>
    </source>
</evidence>
<feature type="repeat" description="FG-GAP" evidence="5">
    <location>
        <begin position="349"/>
        <end position="406"/>
    </location>
</feature>
<name>A0A8H7BRP1_9FUNG</name>
<dbReference type="GO" id="GO:0005615">
    <property type="term" value="C:extracellular space"/>
    <property type="evidence" value="ECO:0007669"/>
    <property type="project" value="TreeGrafter"/>
</dbReference>
<keyword evidence="2" id="KW-0677">Repeat</keyword>
<evidence type="ECO:0000256" key="1">
    <source>
        <dbReference type="ARBA" id="ARBA00022729"/>
    </source>
</evidence>
<dbReference type="InterPro" id="IPR013517">
    <property type="entry name" value="FG-GAP"/>
</dbReference>
<comment type="caution">
    <text evidence="6">The sequence shown here is derived from an EMBL/GenBank/DDBJ whole genome shotgun (WGS) entry which is preliminary data.</text>
</comment>
<keyword evidence="7" id="KW-1185">Reference proteome</keyword>
<dbReference type="GO" id="GO:0031012">
    <property type="term" value="C:extracellular matrix"/>
    <property type="evidence" value="ECO:0007669"/>
    <property type="project" value="TreeGrafter"/>
</dbReference>
<dbReference type="AlphaFoldDB" id="A0A8H7BRP1"/>
<feature type="repeat" description="FG-GAP" evidence="5">
    <location>
        <begin position="478"/>
        <end position="538"/>
    </location>
</feature>
<evidence type="ECO:0000256" key="2">
    <source>
        <dbReference type="ARBA" id="ARBA00022737"/>
    </source>
</evidence>
<dbReference type="GO" id="GO:0004621">
    <property type="term" value="F:glycosylphosphatidylinositol phospholipase D activity"/>
    <property type="evidence" value="ECO:0007669"/>
    <property type="project" value="TreeGrafter"/>
</dbReference>
<dbReference type="OrthoDB" id="5317514at2759"/>
<dbReference type="Proteomes" id="UP000605846">
    <property type="component" value="Unassembled WGS sequence"/>
</dbReference>
<gene>
    <name evidence="6" type="primary">GPLD1</name>
    <name evidence="6" type="ORF">EC973_009638</name>
</gene>
<dbReference type="EMBL" id="JABAYA010000098">
    <property type="protein sequence ID" value="KAF7725371.1"/>
    <property type="molecule type" value="Genomic_DNA"/>
</dbReference>
<dbReference type="InterPro" id="IPR028994">
    <property type="entry name" value="Integrin_alpha_N"/>
</dbReference>
<evidence type="ECO:0000256" key="5">
    <source>
        <dbReference type="PROSITE-ProRule" id="PRU00803"/>
    </source>
</evidence>
<dbReference type="Pfam" id="PF01839">
    <property type="entry name" value="FG-GAP"/>
    <property type="match status" value="3"/>
</dbReference>
<dbReference type="PANTHER" id="PTHR23221:SF7">
    <property type="entry name" value="PHOSPHATIDYLINOSITOL-GLYCAN-SPECIFIC PHOSPHOLIPASE D"/>
    <property type="match status" value="1"/>
</dbReference>
<keyword evidence="1" id="KW-0732">Signal</keyword>
<accession>A0A8H7BRP1</accession>
<keyword evidence="3" id="KW-0378">Hydrolase</keyword>
<dbReference type="SUPFAM" id="SSF69318">
    <property type="entry name" value="Integrin alpha N-terminal domain"/>
    <property type="match status" value="2"/>
</dbReference>
<evidence type="ECO:0000256" key="3">
    <source>
        <dbReference type="ARBA" id="ARBA00022801"/>
    </source>
</evidence>
<dbReference type="Gene3D" id="2.130.10.130">
    <property type="entry name" value="Integrin alpha, N-terminal"/>
    <property type="match status" value="2"/>
</dbReference>
<organism evidence="6 7">
    <name type="scientific">Apophysomyces ossiformis</name>
    <dbReference type="NCBI Taxonomy" id="679940"/>
    <lineage>
        <taxon>Eukaryota</taxon>
        <taxon>Fungi</taxon>
        <taxon>Fungi incertae sedis</taxon>
        <taxon>Mucoromycota</taxon>
        <taxon>Mucoromycotina</taxon>
        <taxon>Mucoromycetes</taxon>
        <taxon>Mucorales</taxon>
        <taxon>Mucorineae</taxon>
        <taxon>Mucoraceae</taxon>
        <taxon>Apophysomyces</taxon>
    </lineage>
</organism>
<dbReference type="PANTHER" id="PTHR23221">
    <property type="entry name" value="GLYCOSYLPHOSPHATIDYLINOSITOL PHOSPHOLIPASE D"/>
    <property type="match status" value="1"/>
</dbReference>
<evidence type="ECO:0000256" key="4">
    <source>
        <dbReference type="ARBA" id="ARBA00023180"/>
    </source>
</evidence>
<reference evidence="6" key="1">
    <citation type="submission" date="2020-01" db="EMBL/GenBank/DDBJ databases">
        <title>Genome Sequencing of Three Apophysomyces-Like Fungal Strains Confirms a Novel Fungal Genus in the Mucoromycota with divergent Burkholderia-like Endosymbiotic Bacteria.</title>
        <authorList>
            <person name="Stajich J.E."/>
            <person name="Macias A.M."/>
            <person name="Carter-House D."/>
            <person name="Lovett B."/>
            <person name="Kasson L.R."/>
            <person name="Berry K."/>
            <person name="Grigoriev I."/>
            <person name="Chang Y."/>
            <person name="Spatafora J."/>
            <person name="Kasson M.T."/>
        </authorList>
    </citation>
    <scope>NUCLEOTIDE SEQUENCE</scope>
    <source>
        <strain evidence="6">NRRL A-21654</strain>
    </source>
</reference>
<dbReference type="PROSITE" id="PS51470">
    <property type="entry name" value="FG_GAP"/>
    <property type="match status" value="3"/>
</dbReference>
<dbReference type="InterPro" id="IPR013519">
    <property type="entry name" value="Int_alpha_beta-p"/>
</dbReference>
<dbReference type="InterPro" id="IPR000413">
    <property type="entry name" value="Integrin_alpha"/>
</dbReference>